<evidence type="ECO:0000313" key="1">
    <source>
        <dbReference type="EMBL" id="GMS86492.1"/>
    </source>
</evidence>
<dbReference type="AlphaFoldDB" id="A0AAV5SVR7"/>
<keyword evidence="2" id="KW-1185">Reference proteome</keyword>
<accession>A0AAV5SVR7</accession>
<evidence type="ECO:0000313" key="2">
    <source>
        <dbReference type="Proteomes" id="UP001432027"/>
    </source>
</evidence>
<reference evidence="1" key="1">
    <citation type="submission" date="2023-10" db="EMBL/GenBank/DDBJ databases">
        <title>Genome assembly of Pristionchus species.</title>
        <authorList>
            <person name="Yoshida K."/>
            <person name="Sommer R.J."/>
        </authorList>
    </citation>
    <scope>NUCLEOTIDE SEQUENCE</scope>
    <source>
        <strain evidence="1">RS0144</strain>
    </source>
</reference>
<proteinExistence type="predicted"/>
<dbReference type="Proteomes" id="UP001432027">
    <property type="component" value="Unassembled WGS sequence"/>
</dbReference>
<sequence>HQRSKKARHNVFSFLHENEKQWWRWHSEQELDSSVPMSDALLAAVATEPKKECSCPSPFCALPALESIPELKDAENRQKKSIWLDPFNVWYYAHVATLTEMHPRFTGLVRRETVGEIEFLNLKDNESAFWRDFTDREFNSSLPPSAALIEAAAIAPKSECSCISPFCALPSIESVRERSEKEQAKNGEDRD</sequence>
<gene>
    <name evidence="1" type="ORF">PENTCL1PPCAC_8667</name>
</gene>
<name>A0AAV5SVR7_9BILA</name>
<organism evidence="1 2">
    <name type="scientific">Pristionchus entomophagus</name>
    <dbReference type="NCBI Taxonomy" id="358040"/>
    <lineage>
        <taxon>Eukaryota</taxon>
        <taxon>Metazoa</taxon>
        <taxon>Ecdysozoa</taxon>
        <taxon>Nematoda</taxon>
        <taxon>Chromadorea</taxon>
        <taxon>Rhabditida</taxon>
        <taxon>Rhabditina</taxon>
        <taxon>Diplogasteromorpha</taxon>
        <taxon>Diplogasteroidea</taxon>
        <taxon>Neodiplogasteridae</taxon>
        <taxon>Pristionchus</taxon>
    </lineage>
</organism>
<feature type="non-terminal residue" evidence="1">
    <location>
        <position position="1"/>
    </location>
</feature>
<dbReference type="EMBL" id="BTSX01000002">
    <property type="protein sequence ID" value="GMS86492.1"/>
    <property type="molecule type" value="Genomic_DNA"/>
</dbReference>
<feature type="non-terminal residue" evidence="1">
    <location>
        <position position="191"/>
    </location>
</feature>
<comment type="caution">
    <text evidence="1">The sequence shown here is derived from an EMBL/GenBank/DDBJ whole genome shotgun (WGS) entry which is preliminary data.</text>
</comment>
<protein>
    <submittedName>
        <fullName evidence="1">Uncharacterized protein</fullName>
    </submittedName>
</protein>